<gene>
    <name evidence="6" type="ORF">TSUD_310510</name>
</gene>
<evidence type="ECO:0000313" key="7">
    <source>
        <dbReference type="Proteomes" id="UP000242715"/>
    </source>
</evidence>
<keyword evidence="3" id="KW-0862">Zinc</keyword>
<dbReference type="PROSITE" id="PS00518">
    <property type="entry name" value="ZF_RING_1"/>
    <property type="match status" value="1"/>
</dbReference>
<dbReference type="GO" id="GO:0140096">
    <property type="term" value="F:catalytic activity, acting on a protein"/>
    <property type="evidence" value="ECO:0007669"/>
    <property type="project" value="UniProtKB-ARBA"/>
</dbReference>
<evidence type="ECO:0000256" key="4">
    <source>
        <dbReference type="PROSITE-ProRule" id="PRU00175"/>
    </source>
</evidence>
<reference evidence="7" key="1">
    <citation type="journal article" date="2017" name="Front. Plant Sci.">
        <title>Climate Clever Clovers: New Paradigm to Reduce the Environmental Footprint of Ruminants by Breeding Low Methanogenic Forages Utilizing Haplotype Variation.</title>
        <authorList>
            <person name="Kaur P."/>
            <person name="Appels R."/>
            <person name="Bayer P.E."/>
            <person name="Keeble-Gagnere G."/>
            <person name="Wang J."/>
            <person name="Hirakawa H."/>
            <person name="Shirasawa K."/>
            <person name="Vercoe P."/>
            <person name="Stefanova K."/>
            <person name="Durmic Z."/>
            <person name="Nichols P."/>
            <person name="Revell C."/>
            <person name="Isobe S.N."/>
            <person name="Edwards D."/>
            <person name="Erskine W."/>
        </authorList>
    </citation>
    <scope>NUCLEOTIDE SEQUENCE [LARGE SCALE GENOMIC DNA]</scope>
    <source>
        <strain evidence="7">cv. Daliak</strain>
    </source>
</reference>
<organism evidence="6 7">
    <name type="scientific">Trifolium subterraneum</name>
    <name type="common">Subterranean clover</name>
    <dbReference type="NCBI Taxonomy" id="3900"/>
    <lineage>
        <taxon>Eukaryota</taxon>
        <taxon>Viridiplantae</taxon>
        <taxon>Streptophyta</taxon>
        <taxon>Embryophyta</taxon>
        <taxon>Tracheophyta</taxon>
        <taxon>Spermatophyta</taxon>
        <taxon>Magnoliopsida</taxon>
        <taxon>eudicotyledons</taxon>
        <taxon>Gunneridae</taxon>
        <taxon>Pentapetalae</taxon>
        <taxon>rosids</taxon>
        <taxon>fabids</taxon>
        <taxon>Fabales</taxon>
        <taxon>Fabaceae</taxon>
        <taxon>Papilionoideae</taxon>
        <taxon>50 kb inversion clade</taxon>
        <taxon>NPAAA clade</taxon>
        <taxon>Hologalegina</taxon>
        <taxon>IRL clade</taxon>
        <taxon>Trifolieae</taxon>
        <taxon>Trifolium</taxon>
    </lineage>
</organism>
<sequence length="111" mass="12502">MQIPIFSSDFRSLCHTRSSCFNKRALHSTVNTQGQSRVTVLVSTGGRVWMEELPECPVCLQNYDDENAIPRVLSCGHTVCEACLVQLHQQFPNTIRCPACTQLVKYSLKQT</sequence>
<dbReference type="SMART" id="SM00184">
    <property type="entry name" value="RING"/>
    <property type="match status" value="1"/>
</dbReference>
<evidence type="ECO:0000256" key="1">
    <source>
        <dbReference type="ARBA" id="ARBA00022723"/>
    </source>
</evidence>
<dbReference type="PANTHER" id="PTHR47156:SF10">
    <property type="entry name" value="E3 UBIQUITIN-PROTEIN LIGASE TRIM-21-RELATED"/>
    <property type="match status" value="1"/>
</dbReference>
<keyword evidence="2 4" id="KW-0863">Zinc-finger</keyword>
<evidence type="ECO:0000256" key="2">
    <source>
        <dbReference type="ARBA" id="ARBA00022771"/>
    </source>
</evidence>
<dbReference type="Gene3D" id="3.30.40.10">
    <property type="entry name" value="Zinc/RING finger domain, C3HC4 (zinc finger)"/>
    <property type="match status" value="1"/>
</dbReference>
<feature type="domain" description="RING-type" evidence="5">
    <location>
        <begin position="56"/>
        <end position="101"/>
    </location>
</feature>
<dbReference type="Pfam" id="PF13445">
    <property type="entry name" value="zf-RING_UBOX"/>
    <property type="match status" value="1"/>
</dbReference>
<dbReference type="AlphaFoldDB" id="A0A2Z6MV12"/>
<name>A0A2Z6MV12_TRISU</name>
<dbReference type="OrthoDB" id="1915724at2759"/>
<dbReference type="InterPro" id="IPR017907">
    <property type="entry name" value="Znf_RING_CS"/>
</dbReference>
<dbReference type="PROSITE" id="PS50089">
    <property type="entry name" value="ZF_RING_2"/>
    <property type="match status" value="1"/>
</dbReference>
<evidence type="ECO:0000313" key="6">
    <source>
        <dbReference type="EMBL" id="GAU33643.1"/>
    </source>
</evidence>
<dbReference type="InterPro" id="IPR052667">
    <property type="entry name" value="E3_ubiquitin-ligase_RING"/>
</dbReference>
<accession>A0A2Z6MV12</accession>
<dbReference type="GO" id="GO:0008270">
    <property type="term" value="F:zinc ion binding"/>
    <property type="evidence" value="ECO:0007669"/>
    <property type="project" value="UniProtKB-KW"/>
</dbReference>
<proteinExistence type="predicted"/>
<evidence type="ECO:0000256" key="3">
    <source>
        <dbReference type="ARBA" id="ARBA00022833"/>
    </source>
</evidence>
<dbReference type="SUPFAM" id="SSF57850">
    <property type="entry name" value="RING/U-box"/>
    <property type="match status" value="1"/>
</dbReference>
<evidence type="ECO:0000259" key="5">
    <source>
        <dbReference type="PROSITE" id="PS50089"/>
    </source>
</evidence>
<dbReference type="InterPro" id="IPR001841">
    <property type="entry name" value="Znf_RING"/>
</dbReference>
<dbReference type="EMBL" id="DF973533">
    <property type="protein sequence ID" value="GAU33643.1"/>
    <property type="molecule type" value="Genomic_DNA"/>
</dbReference>
<dbReference type="PANTHER" id="PTHR47156">
    <property type="entry name" value="PROTEIN CBG20824"/>
    <property type="match status" value="1"/>
</dbReference>
<keyword evidence="1" id="KW-0479">Metal-binding</keyword>
<protein>
    <recommendedName>
        <fullName evidence="5">RING-type domain-containing protein</fullName>
    </recommendedName>
</protein>
<dbReference type="Proteomes" id="UP000242715">
    <property type="component" value="Unassembled WGS sequence"/>
</dbReference>
<dbReference type="InterPro" id="IPR013083">
    <property type="entry name" value="Znf_RING/FYVE/PHD"/>
</dbReference>
<keyword evidence="7" id="KW-1185">Reference proteome</keyword>
<dbReference type="InterPro" id="IPR027370">
    <property type="entry name" value="Znf-RING_euk"/>
</dbReference>